<dbReference type="OrthoDB" id="5453964at2"/>
<keyword evidence="1" id="KW-0812">Transmembrane</keyword>
<name>M1WWZ6_PSEP2</name>
<dbReference type="STRING" id="1322246.BN4_12173"/>
<dbReference type="KEGG" id="dpi:BN4_12173"/>
<protein>
    <recommendedName>
        <fullName evidence="4">Type II secretion system protein N</fullName>
    </recommendedName>
</protein>
<sequence>MASPFKKTSSLPGRILARFFLMFFGFALGIALFTPWNKLWSSALASLDERLPTVGLRWDSIDKDGPFGFRVRELKVTLADTPGNLAFHQAYVSIGFSPLAKVRLDTGSSECELNLFQNGTFDFEGDLNLTALLGGADLKGILHVAGNLFMPEGAILPRNGWVDIRSQHLILPDEKVVEDLAFTSEIKGQDMTIRDFSMGKPLSVKASGRGLLNPVDLYQTSFDLKGQMTVGKKTFPYDMKGSLADAVW</sequence>
<keyword evidence="1" id="KW-0472">Membrane</keyword>
<evidence type="ECO:0000313" key="3">
    <source>
        <dbReference type="Proteomes" id="UP000011724"/>
    </source>
</evidence>
<keyword evidence="3" id="KW-1185">Reference proteome</keyword>
<dbReference type="RefSeq" id="WP_015415452.1">
    <property type="nucleotide sequence ID" value="NC_020409.1"/>
</dbReference>
<dbReference type="AlphaFoldDB" id="M1WWZ6"/>
<accession>M1WWZ6</accession>
<dbReference type="eggNOG" id="ENOG50321F6">
    <property type="taxonomic scope" value="Bacteria"/>
</dbReference>
<organism evidence="2 3">
    <name type="scientific">Pseudodesulfovibrio piezophilus (strain DSM 21447 / JCM 15486 / C1TLV30)</name>
    <name type="common">Desulfovibrio piezophilus</name>
    <dbReference type="NCBI Taxonomy" id="1322246"/>
    <lineage>
        <taxon>Bacteria</taxon>
        <taxon>Pseudomonadati</taxon>
        <taxon>Thermodesulfobacteriota</taxon>
        <taxon>Desulfovibrionia</taxon>
        <taxon>Desulfovibrionales</taxon>
        <taxon>Desulfovibrionaceae</taxon>
    </lineage>
</organism>
<dbReference type="EMBL" id="FO203427">
    <property type="protein sequence ID" value="CCH49408.1"/>
    <property type="molecule type" value="Genomic_DNA"/>
</dbReference>
<dbReference type="PATRIC" id="fig|879567.3.peg.2320"/>
<evidence type="ECO:0000313" key="2">
    <source>
        <dbReference type="EMBL" id="CCH49408.1"/>
    </source>
</evidence>
<dbReference type="BioCyc" id="DPIE1322246:BN4_RS10925-MONOMER"/>
<proteinExistence type="predicted"/>
<keyword evidence="1" id="KW-1133">Transmembrane helix</keyword>
<dbReference type="Proteomes" id="UP000011724">
    <property type="component" value="Chromosome"/>
</dbReference>
<reference evidence="2 3" key="1">
    <citation type="journal article" date="2013" name="PLoS ONE">
        <title>The first genomic and proteomic characterization of a deep-sea sulfate reducer: insights into the piezophilic lifestyle of Desulfovibrio piezophilus.</title>
        <authorList>
            <person name="Pradel N."/>
            <person name="Ji B."/>
            <person name="Gimenez G."/>
            <person name="Talla E."/>
            <person name="Lenoble P."/>
            <person name="Garel M."/>
            <person name="Tamburini C."/>
            <person name="Fourquet P."/>
            <person name="Lebrun R."/>
            <person name="Bertin P."/>
            <person name="Denis Y."/>
            <person name="Pophillat M."/>
            <person name="Barbe V."/>
            <person name="Ollivier B."/>
            <person name="Dolla A."/>
        </authorList>
    </citation>
    <scope>NUCLEOTIDE SEQUENCE [LARGE SCALE GENOMIC DNA]</scope>
    <source>
        <strain evidence="3">DSM 10523 / SB164P1</strain>
    </source>
</reference>
<evidence type="ECO:0008006" key="4">
    <source>
        <dbReference type="Google" id="ProtNLM"/>
    </source>
</evidence>
<dbReference type="HOGENOM" id="CLU_1118762_0_0_7"/>
<feature type="transmembrane region" description="Helical" evidence="1">
    <location>
        <begin position="15"/>
        <end position="36"/>
    </location>
</feature>
<evidence type="ECO:0000256" key="1">
    <source>
        <dbReference type="SAM" id="Phobius"/>
    </source>
</evidence>
<reference evidence="3" key="2">
    <citation type="journal article" date="2013" name="Stand. Genomic Sci.">
        <title>Complete genome sequence of Desulfocapsa sulfexigens, a marine deltaproteobacterium specialized in disproportionating inorganic sulfur compounds.</title>
        <authorList>
            <person name="Finster K.W."/>
            <person name="Kjeldsen K.U."/>
            <person name="Kube M."/>
            <person name="Reinhardt R."/>
            <person name="Mussmann M."/>
            <person name="Amann R."/>
            <person name="Schreiber L."/>
        </authorList>
    </citation>
    <scope>NUCLEOTIDE SEQUENCE [LARGE SCALE GENOMIC DNA]</scope>
    <source>
        <strain evidence="3">DSM 10523 / SB164P1</strain>
    </source>
</reference>
<gene>
    <name evidence="2" type="ordered locus">BN4_12173</name>
</gene>